<dbReference type="AlphaFoldDB" id="A0A8T0S0R2"/>
<gene>
    <name evidence="3" type="ORF">PVAP13_5NG447586</name>
</gene>
<reference evidence="3 4" key="1">
    <citation type="submission" date="2020-05" db="EMBL/GenBank/DDBJ databases">
        <title>WGS assembly of Panicum virgatum.</title>
        <authorList>
            <person name="Lovell J.T."/>
            <person name="Jenkins J."/>
            <person name="Shu S."/>
            <person name="Juenger T.E."/>
            <person name="Schmutz J."/>
        </authorList>
    </citation>
    <scope>NUCLEOTIDE SEQUENCE [LARGE SCALE GENOMIC DNA]</scope>
    <source>
        <strain evidence="4">cv. AP13</strain>
    </source>
</reference>
<accession>A0A8T0S0R2</accession>
<dbReference type="InterPro" id="IPR023393">
    <property type="entry name" value="START-like_dom_sf"/>
</dbReference>
<sequence>MHHNFTFGFGIRMHHTFLSSGIDYEFVIQLSAVKYLISSLNFVNGTTIFEGEHDIVTEEDLEHLLQLLDNKESGDTAWQNLMERTTSNMTYKAWRHEPEEGPIMYCSRTIFEDATPELVRDFFWDGDFRLKWDPMLAYSKTLGEFPQNGTTIVHWIEKVVPWVPSC</sequence>
<name>A0A8T0S0R2_PANVG</name>
<dbReference type="GO" id="GO:0005737">
    <property type="term" value="C:cytoplasm"/>
    <property type="evidence" value="ECO:0007669"/>
    <property type="project" value="UniProtKB-ARBA"/>
</dbReference>
<evidence type="ECO:0000313" key="3">
    <source>
        <dbReference type="EMBL" id="KAG2591470.1"/>
    </source>
</evidence>
<evidence type="ECO:0000313" key="4">
    <source>
        <dbReference type="Proteomes" id="UP000823388"/>
    </source>
</evidence>
<comment type="caution">
    <text evidence="3">The sequence shown here is derived from an EMBL/GenBank/DDBJ whole genome shotgun (WGS) entry which is preliminary data.</text>
</comment>
<dbReference type="SUPFAM" id="SSF55961">
    <property type="entry name" value="Bet v1-like"/>
    <property type="match status" value="1"/>
</dbReference>
<dbReference type="PANTHER" id="PTHR19308">
    <property type="entry name" value="PHOSPHATIDYLCHOLINE TRANSFER PROTEIN"/>
    <property type="match status" value="1"/>
</dbReference>
<dbReference type="EMBL" id="CM029046">
    <property type="protein sequence ID" value="KAG2591470.1"/>
    <property type="molecule type" value="Genomic_DNA"/>
</dbReference>
<dbReference type="GO" id="GO:0008289">
    <property type="term" value="F:lipid binding"/>
    <property type="evidence" value="ECO:0007669"/>
    <property type="project" value="InterPro"/>
</dbReference>
<dbReference type="InterPro" id="IPR051213">
    <property type="entry name" value="START_lipid_transfer"/>
</dbReference>
<keyword evidence="4" id="KW-1185">Reference proteome</keyword>
<evidence type="ECO:0000256" key="1">
    <source>
        <dbReference type="ARBA" id="ARBA00004123"/>
    </source>
</evidence>
<feature type="domain" description="START" evidence="2">
    <location>
        <begin position="49"/>
        <end position="166"/>
    </location>
</feature>
<dbReference type="PROSITE" id="PS50848">
    <property type="entry name" value="START"/>
    <property type="match status" value="1"/>
</dbReference>
<evidence type="ECO:0000259" key="2">
    <source>
        <dbReference type="PROSITE" id="PS50848"/>
    </source>
</evidence>
<dbReference type="PANTHER" id="PTHR19308:SF9">
    <property type="entry name" value="OS07G0185200 PROTEIN"/>
    <property type="match status" value="1"/>
</dbReference>
<organism evidence="3 4">
    <name type="scientific">Panicum virgatum</name>
    <name type="common">Blackwell switchgrass</name>
    <dbReference type="NCBI Taxonomy" id="38727"/>
    <lineage>
        <taxon>Eukaryota</taxon>
        <taxon>Viridiplantae</taxon>
        <taxon>Streptophyta</taxon>
        <taxon>Embryophyta</taxon>
        <taxon>Tracheophyta</taxon>
        <taxon>Spermatophyta</taxon>
        <taxon>Magnoliopsida</taxon>
        <taxon>Liliopsida</taxon>
        <taxon>Poales</taxon>
        <taxon>Poaceae</taxon>
        <taxon>PACMAD clade</taxon>
        <taxon>Panicoideae</taxon>
        <taxon>Panicodae</taxon>
        <taxon>Paniceae</taxon>
        <taxon>Panicinae</taxon>
        <taxon>Panicum</taxon>
        <taxon>Panicum sect. Hiantes</taxon>
    </lineage>
</organism>
<dbReference type="Gene3D" id="3.30.530.20">
    <property type="match status" value="1"/>
</dbReference>
<dbReference type="GO" id="GO:0005634">
    <property type="term" value="C:nucleus"/>
    <property type="evidence" value="ECO:0007669"/>
    <property type="project" value="UniProtKB-SubCell"/>
</dbReference>
<comment type="subcellular location">
    <subcellularLocation>
        <location evidence="1">Nucleus</location>
    </subcellularLocation>
</comment>
<protein>
    <recommendedName>
        <fullName evidence="2">START domain-containing protein</fullName>
    </recommendedName>
</protein>
<dbReference type="Proteomes" id="UP000823388">
    <property type="component" value="Chromosome 5N"/>
</dbReference>
<proteinExistence type="predicted"/>
<dbReference type="InterPro" id="IPR002913">
    <property type="entry name" value="START_lipid-bd_dom"/>
</dbReference>